<dbReference type="Proteomes" id="UP000053599">
    <property type="component" value="Unassembled WGS sequence"/>
</dbReference>
<organism evidence="3 4">
    <name type="scientific">Exophiala sideris</name>
    <dbReference type="NCBI Taxonomy" id="1016849"/>
    <lineage>
        <taxon>Eukaryota</taxon>
        <taxon>Fungi</taxon>
        <taxon>Dikarya</taxon>
        <taxon>Ascomycota</taxon>
        <taxon>Pezizomycotina</taxon>
        <taxon>Eurotiomycetes</taxon>
        <taxon>Chaetothyriomycetidae</taxon>
        <taxon>Chaetothyriales</taxon>
        <taxon>Herpotrichiellaceae</taxon>
        <taxon>Exophiala</taxon>
    </lineage>
</organism>
<dbReference type="OrthoDB" id="5360701at2759"/>
<proteinExistence type="predicted"/>
<reference evidence="3 4" key="1">
    <citation type="submission" date="2015-01" db="EMBL/GenBank/DDBJ databases">
        <title>The Genome Sequence of Exophiala sideris CBS121828.</title>
        <authorList>
            <consortium name="The Broad Institute Genomics Platform"/>
            <person name="Cuomo C."/>
            <person name="de Hoog S."/>
            <person name="Gorbushina A."/>
            <person name="Stielow B."/>
            <person name="Teixiera M."/>
            <person name="Abouelleil A."/>
            <person name="Chapman S.B."/>
            <person name="Priest M."/>
            <person name="Young S.K."/>
            <person name="Wortman J."/>
            <person name="Nusbaum C."/>
            <person name="Birren B."/>
        </authorList>
    </citation>
    <scope>NUCLEOTIDE SEQUENCE [LARGE SCALE GENOMIC DNA]</scope>
    <source>
        <strain evidence="3 4">CBS 121828</strain>
    </source>
</reference>
<feature type="transmembrane region" description="Helical" evidence="2">
    <location>
        <begin position="341"/>
        <end position="359"/>
    </location>
</feature>
<name>A0A0D1YX98_9EURO</name>
<keyword evidence="2" id="KW-0812">Transmembrane</keyword>
<dbReference type="HOGENOM" id="CLU_035633_1_0_1"/>
<evidence type="ECO:0000313" key="4">
    <source>
        <dbReference type="Proteomes" id="UP000053599"/>
    </source>
</evidence>
<dbReference type="EMBL" id="KN846953">
    <property type="protein sequence ID" value="KIV79413.1"/>
    <property type="molecule type" value="Genomic_DNA"/>
</dbReference>
<feature type="transmembrane region" description="Helical" evidence="2">
    <location>
        <begin position="303"/>
        <end position="321"/>
    </location>
</feature>
<accession>A0A0D1YX98</accession>
<sequence length="437" mass="48915">MANTLPRRAGFVCKSCQRLCAPQSSRRQLASLATTSREQKVQQSARRFLSQPAIPRVASSAALPRARKIKQPKQDPSEDPYEIPSQIELRQIDPTTELTRLKEAVSRLTSHDTVPDTSDVLEVLLDCYRLANCLVFGVSKGANEVSMQPGEDLSQAILRDLAEDGSNQDQVFVANKELSAPFRENASRTISELIYSLLRDPKVYVNDEALQMYVRIQCLLGKPEYLPEIFHLHAHKKVPHANTKPITYSEPWSKLPKYAIPLSLADAALEAAILKKNLPLAIAIIDTTVATPAWRAHRILTKAAVPLGVVGATPLVAYAGADWVAHWQNTMDIEMSKYTAIAGALAYIGTLSTIGFVAITTSNDQMQRVVWRPGTKLADRWIREHERAYFDRVALAWGFQDKSRWGEEQGPDWQRLRDECGLRDMILDKTDLMEGMQ</sequence>
<dbReference type="AlphaFoldDB" id="A0A0D1YX98"/>
<keyword evidence="2" id="KW-1133">Transmembrane helix</keyword>
<feature type="region of interest" description="Disordered" evidence="1">
    <location>
        <begin position="59"/>
        <end position="82"/>
    </location>
</feature>
<evidence type="ECO:0000256" key="1">
    <source>
        <dbReference type="SAM" id="MobiDB-lite"/>
    </source>
</evidence>
<evidence type="ECO:0000313" key="3">
    <source>
        <dbReference type="EMBL" id="KIV79413.1"/>
    </source>
</evidence>
<protein>
    <submittedName>
        <fullName evidence="3">Uncharacterized protein</fullName>
    </submittedName>
</protein>
<keyword evidence="2" id="KW-0472">Membrane</keyword>
<evidence type="ECO:0000256" key="2">
    <source>
        <dbReference type="SAM" id="Phobius"/>
    </source>
</evidence>
<gene>
    <name evidence="3" type="ORF">PV11_06975</name>
</gene>